<proteinExistence type="predicted"/>
<accession>A0AAV4IXF2</accession>
<dbReference type="EMBL" id="BMAT01002776">
    <property type="protein sequence ID" value="GFS13897.1"/>
    <property type="molecule type" value="Genomic_DNA"/>
</dbReference>
<dbReference type="Proteomes" id="UP000762676">
    <property type="component" value="Unassembled WGS sequence"/>
</dbReference>
<organism evidence="1 2">
    <name type="scientific">Elysia marginata</name>
    <dbReference type="NCBI Taxonomy" id="1093978"/>
    <lineage>
        <taxon>Eukaryota</taxon>
        <taxon>Metazoa</taxon>
        <taxon>Spiralia</taxon>
        <taxon>Lophotrochozoa</taxon>
        <taxon>Mollusca</taxon>
        <taxon>Gastropoda</taxon>
        <taxon>Heterobranchia</taxon>
        <taxon>Euthyneura</taxon>
        <taxon>Panpulmonata</taxon>
        <taxon>Sacoglossa</taxon>
        <taxon>Placobranchoidea</taxon>
        <taxon>Plakobranchidae</taxon>
        <taxon>Elysia</taxon>
    </lineage>
</organism>
<name>A0AAV4IXF2_9GAST</name>
<reference evidence="1 2" key="1">
    <citation type="journal article" date="2021" name="Elife">
        <title>Chloroplast acquisition without the gene transfer in kleptoplastic sea slugs, Plakobranchus ocellatus.</title>
        <authorList>
            <person name="Maeda T."/>
            <person name="Takahashi S."/>
            <person name="Yoshida T."/>
            <person name="Shimamura S."/>
            <person name="Takaki Y."/>
            <person name="Nagai Y."/>
            <person name="Toyoda A."/>
            <person name="Suzuki Y."/>
            <person name="Arimoto A."/>
            <person name="Ishii H."/>
            <person name="Satoh N."/>
            <person name="Nishiyama T."/>
            <person name="Hasebe M."/>
            <person name="Maruyama T."/>
            <person name="Minagawa J."/>
            <person name="Obokata J."/>
            <person name="Shigenobu S."/>
        </authorList>
    </citation>
    <scope>NUCLEOTIDE SEQUENCE [LARGE SCALE GENOMIC DNA]</scope>
</reference>
<comment type="caution">
    <text evidence="1">The sequence shown here is derived from an EMBL/GenBank/DDBJ whole genome shotgun (WGS) entry which is preliminary data.</text>
</comment>
<gene>
    <name evidence="1" type="ORF">ElyMa_001409000</name>
</gene>
<keyword evidence="2" id="KW-1185">Reference proteome</keyword>
<evidence type="ECO:0000313" key="1">
    <source>
        <dbReference type="EMBL" id="GFS13897.1"/>
    </source>
</evidence>
<evidence type="ECO:0000313" key="2">
    <source>
        <dbReference type="Proteomes" id="UP000762676"/>
    </source>
</evidence>
<dbReference type="AlphaFoldDB" id="A0AAV4IXF2"/>
<sequence>MEPGSLISITNIFYSILQRNPQVEKIIVWSDGCSYQNKYCRISNVILKLCQAKKICIEDKYLLPEQIQMDCDSMHCTIERNMNHVDQFASHDSAMIMQLARKQPGPYEILKEVSFKDCCKRDRQYVKSIRPGKEQGDPTVFFLM</sequence>
<protein>
    <submittedName>
        <fullName evidence="1">Uncharacterized protein</fullName>
    </submittedName>
</protein>